<dbReference type="InterPro" id="IPR011051">
    <property type="entry name" value="RmlC_Cupin_sf"/>
</dbReference>
<evidence type="ECO:0000313" key="1">
    <source>
        <dbReference type="EMBL" id="AMP09771.1"/>
    </source>
</evidence>
<dbReference type="SUPFAM" id="SSF51182">
    <property type="entry name" value="RmlC-like cupins"/>
    <property type="match status" value="1"/>
</dbReference>
<dbReference type="PANTHER" id="PTHR37943">
    <property type="entry name" value="PROTEIN VES"/>
    <property type="match status" value="1"/>
</dbReference>
<dbReference type="AlphaFoldDB" id="A0A127PQI0"/>
<name>A0A127PQI0_9BURK</name>
<dbReference type="Pfam" id="PF05962">
    <property type="entry name" value="HutD"/>
    <property type="match status" value="1"/>
</dbReference>
<gene>
    <name evidence="1" type="ORF">CAter282_2010</name>
</gene>
<dbReference type="InterPro" id="IPR014710">
    <property type="entry name" value="RmlC-like_jellyroll"/>
</dbReference>
<proteinExistence type="predicted"/>
<protein>
    <submittedName>
        <fullName evidence="1">HutD family protein</fullName>
    </submittedName>
</protein>
<accession>A0A127PQI0</accession>
<evidence type="ECO:0000313" key="2">
    <source>
        <dbReference type="Proteomes" id="UP000071778"/>
    </source>
</evidence>
<dbReference type="RefSeq" id="WP_061533211.1">
    <property type="nucleotide sequence ID" value="NZ_CP013233.1"/>
</dbReference>
<dbReference type="PATRIC" id="fig|279058.17.peg.2157"/>
<dbReference type="InterPro" id="IPR010282">
    <property type="entry name" value="Uncharacterised_HutD/Ves"/>
</dbReference>
<reference evidence="1 2" key="1">
    <citation type="submission" date="2015-11" db="EMBL/GenBank/DDBJ databases">
        <title>Exploring the genomic traits of fungus-feeding bacterial genus Collimonas.</title>
        <authorList>
            <person name="Song C."/>
            <person name="Schmidt R."/>
            <person name="de Jager V."/>
            <person name="Krzyzanowska D."/>
            <person name="Jongedijk E."/>
            <person name="Cankar K."/>
            <person name="Beekwilder J."/>
            <person name="van Veen A."/>
            <person name="de Boer W."/>
            <person name="van Veen J.A."/>
            <person name="Garbeva P."/>
        </authorList>
    </citation>
    <scope>NUCLEOTIDE SEQUENCE [LARGE SCALE GENOMIC DNA]</scope>
    <source>
        <strain evidence="1 2">Ter282</strain>
    </source>
</reference>
<dbReference type="OrthoDB" id="9800082at2"/>
<sequence length="199" mass="21511">MKLIRFEDLPATPWKNGGGVTRELYSYPAASSFDTFLWRVSIADVAQSGAFSSFAGVDRVITLLAGDGMQLLVEDSAAVPLLPLQPHRFRGEQQIAARLDGGACRDFNLMLRRGAATGELQVWHADQDLTESCDLLYCVQGGWDVLGDQGEQATLAERQALVCDDLSGPVSLRSLHAGSVLISINVNLQQEGRHAAEPS</sequence>
<dbReference type="Proteomes" id="UP000071778">
    <property type="component" value="Chromosome"/>
</dbReference>
<organism evidence="1 2">
    <name type="scientific">Collimonas arenae</name>
    <dbReference type="NCBI Taxonomy" id="279058"/>
    <lineage>
        <taxon>Bacteria</taxon>
        <taxon>Pseudomonadati</taxon>
        <taxon>Pseudomonadota</taxon>
        <taxon>Betaproteobacteria</taxon>
        <taxon>Burkholderiales</taxon>
        <taxon>Oxalobacteraceae</taxon>
        <taxon>Collimonas</taxon>
    </lineage>
</organism>
<dbReference type="EMBL" id="CP013235">
    <property type="protein sequence ID" value="AMP09771.1"/>
    <property type="molecule type" value="Genomic_DNA"/>
</dbReference>
<dbReference type="Gene3D" id="2.60.120.10">
    <property type="entry name" value="Jelly Rolls"/>
    <property type="match status" value="1"/>
</dbReference>
<keyword evidence="2" id="KW-1185">Reference proteome</keyword>
<dbReference type="CDD" id="cd20293">
    <property type="entry name" value="cupin_HutD_N"/>
    <property type="match status" value="1"/>
</dbReference>
<dbReference type="PANTHER" id="PTHR37943:SF1">
    <property type="entry name" value="PROTEIN VES"/>
    <property type="match status" value="1"/>
</dbReference>